<evidence type="ECO:0000256" key="1">
    <source>
        <dbReference type="SAM" id="MobiDB-lite"/>
    </source>
</evidence>
<reference evidence="2 3" key="1">
    <citation type="journal article" date="2019" name="Sci. Rep.">
        <title>Orb-weaving spider Araneus ventricosus genome elucidates the spidroin gene catalogue.</title>
        <authorList>
            <person name="Kono N."/>
            <person name="Nakamura H."/>
            <person name="Ohtoshi R."/>
            <person name="Moran D.A.P."/>
            <person name="Shinohara A."/>
            <person name="Yoshida Y."/>
            <person name="Fujiwara M."/>
            <person name="Mori M."/>
            <person name="Tomita M."/>
            <person name="Arakawa K."/>
        </authorList>
    </citation>
    <scope>NUCLEOTIDE SEQUENCE [LARGE SCALE GENOMIC DNA]</scope>
</reference>
<gene>
    <name evidence="2" type="ORF">AVEN_4428_1</name>
</gene>
<accession>A0A4Y2B5H8</accession>
<organism evidence="2 3">
    <name type="scientific">Araneus ventricosus</name>
    <name type="common">Orbweaver spider</name>
    <name type="synonym">Epeira ventricosa</name>
    <dbReference type="NCBI Taxonomy" id="182803"/>
    <lineage>
        <taxon>Eukaryota</taxon>
        <taxon>Metazoa</taxon>
        <taxon>Ecdysozoa</taxon>
        <taxon>Arthropoda</taxon>
        <taxon>Chelicerata</taxon>
        <taxon>Arachnida</taxon>
        <taxon>Araneae</taxon>
        <taxon>Araneomorphae</taxon>
        <taxon>Entelegynae</taxon>
        <taxon>Araneoidea</taxon>
        <taxon>Araneidae</taxon>
        <taxon>Araneus</taxon>
    </lineage>
</organism>
<dbReference type="AlphaFoldDB" id="A0A4Y2B5H8"/>
<keyword evidence="3" id="KW-1185">Reference proteome</keyword>
<protein>
    <submittedName>
        <fullName evidence="2">Uncharacterized protein</fullName>
    </submittedName>
</protein>
<feature type="compositionally biased region" description="Polar residues" evidence="1">
    <location>
        <begin position="25"/>
        <end position="39"/>
    </location>
</feature>
<dbReference type="Proteomes" id="UP000499080">
    <property type="component" value="Unassembled WGS sequence"/>
</dbReference>
<feature type="region of interest" description="Disordered" evidence="1">
    <location>
        <begin position="1"/>
        <end position="39"/>
    </location>
</feature>
<dbReference type="EMBL" id="BGPR01234091">
    <property type="protein sequence ID" value="GBL86314.1"/>
    <property type="molecule type" value="Genomic_DNA"/>
</dbReference>
<evidence type="ECO:0000313" key="3">
    <source>
        <dbReference type="Proteomes" id="UP000499080"/>
    </source>
</evidence>
<comment type="caution">
    <text evidence="2">The sequence shown here is derived from an EMBL/GenBank/DDBJ whole genome shotgun (WGS) entry which is preliminary data.</text>
</comment>
<name>A0A4Y2B5H8_ARAVE</name>
<proteinExistence type="predicted"/>
<evidence type="ECO:0000313" key="2">
    <source>
        <dbReference type="EMBL" id="GBL86314.1"/>
    </source>
</evidence>
<sequence length="114" mass="12502">MTMMRWHLPLQTSAQSQREDLGPTASGSTCTRPTNTSDLSVIKFRTRSPPAALPLGHSGLCGPGEKVAQIMRIGVRPTRGCTVRPKGHDLLHGRRGVMKLVSNFHQIFICLLVE</sequence>